<keyword evidence="1" id="KW-0677">Repeat</keyword>
<proteinExistence type="predicted"/>
<dbReference type="SUPFAM" id="SSF49899">
    <property type="entry name" value="Concanavalin A-like lectins/glucanases"/>
    <property type="match status" value="1"/>
</dbReference>
<feature type="domain" description="Laminin G" evidence="2">
    <location>
        <begin position="46"/>
        <end position="142"/>
    </location>
</feature>
<comment type="caution">
    <text evidence="3">The sequence shown here is derived from an EMBL/GenBank/DDBJ whole genome shotgun (WGS) entry which is preliminary data.</text>
</comment>
<dbReference type="InterPro" id="IPR013320">
    <property type="entry name" value="ConA-like_dom_sf"/>
</dbReference>
<evidence type="ECO:0000256" key="1">
    <source>
        <dbReference type="ARBA" id="ARBA00022737"/>
    </source>
</evidence>
<evidence type="ECO:0000259" key="2">
    <source>
        <dbReference type="Pfam" id="PF02210"/>
    </source>
</evidence>
<accession>A0A836D069</accession>
<protein>
    <recommendedName>
        <fullName evidence="2">Laminin G domain-containing protein</fullName>
    </recommendedName>
</protein>
<reference evidence="3 4" key="1">
    <citation type="submission" date="2020-12" db="EMBL/GenBank/DDBJ databases">
        <title>De novo assembly of Tibetan sheep genome.</title>
        <authorList>
            <person name="Li X."/>
        </authorList>
    </citation>
    <scope>NUCLEOTIDE SEQUENCE [LARGE SCALE GENOMIC DNA]</scope>
    <source>
        <tissue evidence="3">Heart</tissue>
    </source>
</reference>
<name>A0A836D069_SHEEP</name>
<organism evidence="3 4">
    <name type="scientific">Ovis aries</name>
    <name type="common">Sheep</name>
    <dbReference type="NCBI Taxonomy" id="9940"/>
    <lineage>
        <taxon>Eukaryota</taxon>
        <taxon>Metazoa</taxon>
        <taxon>Chordata</taxon>
        <taxon>Craniata</taxon>
        <taxon>Vertebrata</taxon>
        <taxon>Euteleostomi</taxon>
        <taxon>Mammalia</taxon>
        <taxon>Eutheria</taxon>
        <taxon>Laurasiatheria</taxon>
        <taxon>Artiodactyla</taxon>
        <taxon>Ruminantia</taxon>
        <taxon>Pecora</taxon>
        <taxon>Bovidae</taxon>
        <taxon>Caprinae</taxon>
        <taxon>Ovis</taxon>
    </lineage>
</organism>
<dbReference type="AlphaFoldDB" id="A0A836D069"/>
<dbReference type="EMBL" id="JAEMGP010000009">
    <property type="protein sequence ID" value="KAG5204643.1"/>
    <property type="molecule type" value="Genomic_DNA"/>
</dbReference>
<sequence>MLLVKDHKELTLKNGKESLMRMKGLYVGPSVSSYVIQQDGNSVGLSGDDFLAIGLCRGRVVYSYNLGSATASVSSNPLDLSHGIHTVHLGRSFQAGWLKVDDQQNKSTIFPGKLAGLNVFSQFYVGGYSEYIPDLLPNGANF</sequence>
<dbReference type="CDD" id="cd00110">
    <property type="entry name" value="LamG"/>
    <property type="match status" value="1"/>
</dbReference>
<gene>
    <name evidence="3" type="ORF">JEQ12_019088</name>
</gene>
<evidence type="ECO:0000313" key="4">
    <source>
        <dbReference type="Proteomes" id="UP000664991"/>
    </source>
</evidence>
<dbReference type="Pfam" id="PF02210">
    <property type="entry name" value="Laminin_G_2"/>
    <property type="match status" value="1"/>
</dbReference>
<dbReference type="Gene3D" id="2.60.120.200">
    <property type="match status" value="1"/>
</dbReference>
<dbReference type="Proteomes" id="UP000664991">
    <property type="component" value="Unassembled WGS sequence"/>
</dbReference>
<evidence type="ECO:0000313" key="3">
    <source>
        <dbReference type="EMBL" id="KAG5204643.1"/>
    </source>
</evidence>
<dbReference type="InterPro" id="IPR001791">
    <property type="entry name" value="Laminin_G"/>
</dbReference>